<dbReference type="Gene3D" id="3.90.1150.10">
    <property type="entry name" value="Aspartate Aminotransferase, domain 1"/>
    <property type="match status" value="2"/>
</dbReference>
<dbReference type="Proteomes" id="UP000186040">
    <property type="component" value="Unassembled WGS sequence"/>
</dbReference>
<evidence type="ECO:0000313" key="15">
    <source>
        <dbReference type="EMBL" id="OLR93066.1"/>
    </source>
</evidence>
<dbReference type="InterPro" id="IPR015421">
    <property type="entry name" value="PyrdxlP-dep_Trfase_major"/>
</dbReference>
<keyword evidence="7" id="KW-0032">Aminotransferase</keyword>
<dbReference type="Pfam" id="PF00202">
    <property type="entry name" value="Aminotran_3"/>
    <property type="match status" value="1"/>
</dbReference>
<reference evidence="15 16" key="1">
    <citation type="submission" date="2016-10" db="EMBL/GenBank/DDBJ databases">
        <title>The Draft Genome Sequence of Actinokineospora bangkokensis 44EHWT reveals the biosynthetic pathway of antifungal compounds Thailandins with unusual extender unit butylmalonyl-CoA.</title>
        <authorList>
            <person name="Greule A."/>
            <person name="Intra B."/>
            <person name="Flemming S."/>
            <person name="Rommel M.G."/>
            <person name="Panbangred W."/>
            <person name="Bechthold A."/>
        </authorList>
    </citation>
    <scope>NUCLEOTIDE SEQUENCE [LARGE SCALE GENOMIC DNA]</scope>
    <source>
        <strain evidence="15 16">44EHW</strain>
    </source>
</reference>
<dbReference type="GO" id="GO:0045303">
    <property type="term" value="F:diaminobutyrate-2-oxoglutarate transaminase activity"/>
    <property type="evidence" value="ECO:0007669"/>
    <property type="project" value="UniProtKB-EC"/>
</dbReference>
<organism evidence="15 16">
    <name type="scientific">Actinokineospora bangkokensis</name>
    <dbReference type="NCBI Taxonomy" id="1193682"/>
    <lineage>
        <taxon>Bacteria</taxon>
        <taxon>Bacillati</taxon>
        <taxon>Actinomycetota</taxon>
        <taxon>Actinomycetes</taxon>
        <taxon>Pseudonocardiales</taxon>
        <taxon>Pseudonocardiaceae</taxon>
        <taxon>Actinokineospora</taxon>
    </lineage>
</organism>
<comment type="function">
    <text evidence="2">Catalyzes reversively the conversion of L-aspartate beta-semialdehyde (ASA) to L-2,4-diaminobutyrate (DABA) by transamination with L-glutamate.</text>
</comment>
<dbReference type="Gene3D" id="3.40.640.10">
    <property type="entry name" value="Type I PLP-dependent aspartate aminotransferase-like (Major domain)"/>
    <property type="match status" value="2"/>
</dbReference>
<evidence type="ECO:0000256" key="11">
    <source>
        <dbReference type="ARBA" id="ARBA00030665"/>
    </source>
</evidence>
<dbReference type="InterPro" id="IPR004637">
    <property type="entry name" value="Dat"/>
</dbReference>
<accession>A0A1Q9LLZ8</accession>
<dbReference type="EMBL" id="MKQR01000013">
    <property type="protein sequence ID" value="OLR93066.1"/>
    <property type="molecule type" value="Genomic_DNA"/>
</dbReference>
<evidence type="ECO:0000256" key="12">
    <source>
        <dbReference type="ARBA" id="ARBA00031476"/>
    </source>
</evidence>
<dbReference type="InterPro" id="IPR015422">
    <property type="entry name" value="PyrdxlP-dep_Trfase_small"/>
</dbReference>
<comment type="catalytic activity">
    <reaction evidence="13">
        <text>L-2,4-diaminobutanoate + 2-oxoglutarate = L-aspartate 4-semialdehyde + L-glutamate</text>
        <dbReference type="Rhea" id="RHEA:11160"/>
        <dbReference type="ChEBI" id="CHEBI:16810"/>
        <dbReference type="ChEBI" id="CHEBI:29985"/>
        <dbReference type="ChEBI" id="CHEBI:58761"/>
        <dbReference type="ChEBI" id="CHEBI:537519"/>
        <dbReference type="EC" id="2.6.1.76"/>
    </reaction>
</comment>
<evidence type="ECO:0000313" key="16">
    <source>
        <dbReference type="Proteomes" id="UP000186040"/>
    </source>
</evidence>
<comment type="cofactor">
    <cofactor evidence="1">
        <name>pyridoxal 5'-phosphate</name>
        <dbReference type="ChEBI" id="CHEBI:597326"/>
    </cofactor>
</comment>
<dbReference type="GO" id="GO:0030170">
    <property type="term" value="F:pyridoxal phosphate binding"/>
    <property type="evidence" value="ECO:0007669"/>
    <property type="project" value="InterPro"/>
</dbReference>
<evidence type="ECO:0000256" key="7">
    <source>
        <dbReference type="ARBA" id="ARBA00022576"/>
    </source>
</evidence>
<dbReference type="AlphaFoldDB" id="A0A1Q9LLZ8"/>
<evidence type="ECO:0000256" key="14">
    <source>
        <dbReference type="RuleBase" id="RU003560"/>
    </source>
</evidence>
<comment type="pathway">
    <text evidence="3">Amine and polyamine biosynthesis; ectoine biosynthesis; L-ectoine from L-aspartate 4-semialdehyde: step 1/3.</text>
</comment>
<proteinExistence type="inferred from homology"/>
<evidence type="ECO:0000256" key="9">
    <source>
        <dbReference type="ARBA" id="ARBA00022898"/>
    </source>
</evidence>
<evidence type="ECO:0000256" key="6">
    <source>
        <dbReference type="ARBA" id="ARBA00014798"/>
    </source>
</evidence>
<evidence type="ECO:0000256" key="8">
    <source>
        <dbReference type="ARBA" id="ARBA00022679"/>
    </source>
</evidence>
<evidence type="ECO:0000256" key="3">
    <source>
        <dbReference type="ARBA" id="ARBA00004946"/>
    </source>
</evidence>
<name>A0A1Q9LLZ8_9PSEU</name>
<gene>
    <name evidence="15" type="ORF">BJP25_19135</name>
</gene>
<keyword evidence="9 14" id="KW-0663">Pyridoxal phosphate</keyword>
<evidence type="ECO:0000256" key="10">
    <source>
        <dbReference type="ARBA" id="ARBA00029744"/>
    </source>
</evidence>
<dbReference type="RefSeq" id="WP_075975333.1">
    <property type="nucleotide sequence ID" value="NZ_MKQR01000013.1"/>
</dbReference>
<dbReference type="STRING" id="1193682.BJP25_19135"/>
<protein>
    <recommendedName>
        <fullName evidence="6">Diaminobutyrate--2-oxoglutarate transaminase</fullName>
        <ecNumber evidence="5">2.6.1.76</ecNumber>
    </recommendedName>
    <alternativeName>
        <fullName evidence="11">DABA aminotransferase</fullName>
    </alternativeName>
    <alternativeName>
        <fullName evidence="12">Diaminobutyrate--2-oxoglutarate aminotransferase</fullName>
    </alternativeName>
    <alternativeName>
        <fullName evidence="10">L-2,4-diaminobutyric acid transaminase</fullName>
    </alternativeName>
</protein>
<dbReference type="PANTHER" id="PTHR43552:SF1">
    <property type="entry name" value="DIAMINOBUTYRATE--2-OXOGLUTARATE AMINOTRANSFERASE"/>
    <property type="match status" value="1"/>
</dbReference>
<dbReference type="OrthoDB" id="9801052at2"/>
<dbReference type="PANTHER" id="PTHR43552">
    <property type="entry name" value="DIAMINOBUTYRATE--2-OXOGLUTARATE AMINOTRANSFERASE"/>
    <property type="match status" value="1"/>
</dbReference>
<keyword evidence="16" id="KW-1185">Reference proteome</keyword>
<keyword evidence="8" id="KW-0808">Transferase</keyword>
<evidence type="ECO:0000256" key="1">
    <source>
        <dbReference type="ARBA" id="ARBA00001933"/>
    </source>
</evidence>
<evidence type="ECO:0000256" key="4">
    <source>
        <dbReference type="ARBA" id="ARBA00008954"/>
    </source>
</evidence>
<dbReference type="InterPro" id="IPR005814">
    <property type="entry name" value="Aminotrans_3"/>
</dbReference>
<dbReference type="InterPro" id="IPR015424">
    <property type="entry name" value="PyrdxlP-dep_Trfase"/>
</dbReference>
<evidence type="ECO:0000256" key="5">
    <source>
        <dbReference type="ARBA" id="ARBA00013155"/>
    </source>
</evidence>
<comment type="caution">
    <text evidence="15">The sequence shown here is derived from an EMBL/GenBank/DDBJ whole genome shotgun (WGS) entry which is preliminary data.</text>
</comment>
<sequence>MTAATTATGAPVFDRARGAELRAEDGRLFVDLTGAGGLLTPGHNHPRLRRRLLAHLAADAVGAGAGLPTSTERELRATFARTVLAPAGLDLDVHPVGGDPLATALRFAAERTGRDGVVAFTGSHDRLAGAPGTVFIEHGRADLARLAHPAPAAVVVEPVQAEGLHEGPAGWLAGLRAAADETGALLVVDETATAGGRTGPYFAFQHSGALPDVVITSAPTGGYGPPLALLLLRGGCALPGATPLGDGVGDQLALVAAITGCELWAEGGTDRRVVARRVERFRAEVAALPGVAVRGRGLLLGLELGPVRAEAVRAAAFTGGVLVGRSGAVLTATPAPATDLARLDRGLRVLHRALLATRPDHP</sequence>
<evidence type="ECO:0000256" key="2">
    <source>
        <dbReference type="ARBA" id="ARBA00002189"/>
    </source>
</evidence>
<dbReference type="SUPFAM" id="SSF53383">
    <property type="entry name" value="PLP-dependent transferases"/>
    <property type="match status" value="1"/>
</dbReference>
<evidence type="ECO:0000256" key="13">
    <source>
        <dbReference type="ARBA" id="ARBA00049111"/>
    </source>
</evidence>
<dbReference type="EC" id="2.6.1.76" evidence="5"/>
<comment type="similarity">
    <text evidence="4 14">Belongs to the class-III pyridoxal-phosphate-dependent aminotransferase family.</text>
</comment>